<gene>
    <name evidence="2" type="primary">LOC116562697</name>
</gene>
<evidence type="ECO:0000313" key="1">
    <source>
        <dbReference type="Proteomes" id="UP000504640"/>
    </source>
</evidence>
<name>A0A6J3J8M2_SAPAP</name>
<organism evidence="1 2">
    <name type="scientific">Sapajus apella</name>
    <name type="common">Brown-capped capuchin</name>
    <name type="synonym">Cebus apella</name>
    <dbReference type="NCBI Taxonomy" id="9515"/>
    <lineage>
        <taxon>Eukaryota</taxon>
        <taxon>Metazoa</taxon>
        <taxon>Chordata</taxon>
        <taxon>Craniata</taxon>
        <taxon>Vertebrata</taxon>
        <taxon>Euteleostomi</taxon>
        <taxon>Mammalia</taxon>
        <taxon>Eutheria</taxon>
        <taxon>Euarchontoglires</taxon>
        <taxon>Primates</taxon>
        <taxon>Haplorrhini</taxon>
        <taxon>Platyrrhini</taxon>
        <taxon>Cebidae</taxon>
        <taxon>Cebinae</taxon>
        <taxon>Sapajus</taxon>
    </lineage>
</organism>
<evidence type="ECO:0000313" key="2">
    <source>
        <dbReference type="RefSeq" id="XP_032150858.1"/>
    </source>
</evidence>
<protein>
    <submittedName>
        <fullName evidence="2">Uncharacterized protein LOC116562697</fullName>
    </submittedName>
</protein>
<dbReference type="AlphaFoldDB" id="A0A6J3J8M2"/>
<dbReference type="Proteomes" id="UP000504640">
    <property type="component" value="Unplaced"/>
</dbReference>
<reference evidence="2" key="1">
    <citation type="submission" date="2025-08" db="UniProtKB">
        <authorList>
            <consortium name="RefSeq"/>
        </authorList>
    </citation>
    <scope>IDENTIFICATION</scope>
    <source>
        <tissue evidence="2">Blood</tissue>
    </source>
</reference>
<accession>A0A6J3J8M2</accession>
<keyword evidence="1" id="KW-1185">Reference proteome</keyword>
<dbReference type="GeneID" id="116562697"/>
<proteinExistence type="predicted"/>
<sequence length="152" mass="15573">MSVVSWSCSCGPLVSRAIASHRTPSLEICRHPDFSRALCHVSAATRRQDAGSCGLCGLSAGFAPASAPFSPAALWSAPPEGLPVSGGVSHNCCPMHVRDVLWDSMDPEVPGLSADLCPVCPAAPAAPDGPAVCRGSVGCVVFITAGRWTMCP</sequence>
<dbReference type="RefSeq" id="XP_032150858.1">
    <property type="nucleotide sequence ID" value="XM_032294967.1"/>
</dbReference>